<dbReference type="Proteomes" id="UP000796104">
    <property type="component" value="Unassembled WGS sequence"/>
</dbReference>
<gene>
    <name evidence="1" type="ORF">CF123_18810</name>
</gene>
<dbReference type="AlphaFoldDB" id="A0AAX2UPC0"/>
<organism evidence="1 2">
    <name type="scientific">Aeromonas veronii</name>
    <dbReference type="NCBI Taxonomy" id="654"/>
    <lineage>
        <taxon>Bacteria</taxon>
        <taxon>Pseudomonadati</taxon>
        <taxon>Pseudomonadota</taxon>
        <taxon>Gammaproteobacteria</taxon>
        <taxon>Aeromonadales</taxon>
        <taxon>Aeromonadaceae</taxon>
        <taxon>Aeromonas</taxon>
    </lineage>
</organism>
<reference evidence="1" key="1">
    <citation type="submission" date="2017-10" db="EMBL/GenBank/DDBJ databases">
        <authorList>
            <person name="Colston S.M."/>
            <person name="Graf J."/>
        </authorList>
    </citation>
    <scope>NUCLEOTIDE SEQUENCE</scope>
    <source>
        <strain evidence="1">BAQ071013-135</strain>
    </source>
</reference>
<name>A0AAX2UPC0_AERVE</name>
<dbReference type="RefSeq" id="WP_139495350.1">
    <property type="nucleotide sequence ID" value="NZ_AP027934.1"/>
</dbReference>
<protein>
    <submittedName>
        <fullName evidence="1">Uncharacterized protein</fullName>
    </submittedName>
</protein>
<sequence length="271" mass="30680">MFKGSEDPVKFCEDFLKSEIAYNEEHHILKSENAVANRLLKYHVHMSSVYKHLCETLPTAEAVRTVLSALLSSEAFWSCESLKVAREDRARLIRTNQAIADKAKEIAALMEEREELHNKSGFRSDTHYCVTDVIIQAAHHTRNGYFKGYIEKEFQRIASFDLKYWPSLPEFMKEISRDSREGYTAASDPMTAAGTSSAKASKADFIRAFLARLANSYKERGGHLPDGYVPSDVAMADIMNSVMDLEADCVVTAEYIKSFRQKERKKASVEA</sequence>
<evidence type="ECO:0000313" key="1">
    <source>
        <dbReference type="EMBL" id="TND51919.1"/>
    </source>
</evidence>
<reference evidence="1" key="2">
    <citation type="journal article" date="2019" name="PLoS ONE">
        <title>Identification and characterization of putative Aeromonas spp. T3SS effectors.</title>
        <authorList>
            <person name="Rangel L.T."/>
            <person name="Marden J."/>
            <person name="Colston S."/>
            <person name="Setubal J.C."/>
            <person name="Graf J."/>
            <person name="Gogarten J.P."/>
        </authorList>
    </citation>
    <scope>NUCLEOTIDE SEQUENCE</scope>
    <source>
        <strain evidence="1">BAQ071013-135</strain>
    </source>
</reference>
<dbReference type="EMBL" id="PDXJ01000026">
    <property type="protein sequence ID" value="TND51919.1"/>
    <property type="molecule type" value="Genomic_DNA"/>
</dbReference>
<accession>A0AAX2UPC0</accession>
<proteinExistence type="predicted"/>
<comment type="caution">
    <text evidence="1">The sequence shown here is derived from an EMBL/GenBank/DDBJ whole genome shotgun (WGS) entry which is preliminary data.</text>
</comment>
<evidence type="ECO:0000313" key="2">
    <source>
        <dbReference type="Proteomes" id="UP000796104"/>
    </source>
</evidence>